<dbReference type="InterPro" id="IPR017740">
    <property type="entry name" value="TssA-like"/>
</dbReference>
<feature type="domain" description="ImpA N-terminal" evidence="2">
    <location>
        <begin position="13"/>
        <end position="157"/>
    </location>
</feature>
<reference evidence="3" key="1">
    <citation type="journal article" date="2015" name="MBio">
        <title>Eco-Evolutionary Dynamics of Episomes among Ecologically Cohesive Bacterial Populations.</title>
        <authorList>
            <person name="Xue H."/>
            <person name="Cordero O.X."/>
            <person name="Camas F.M."/>
            <person name="Trimble W."/>
            <person name="Meyer F."/>
            <person name="Guglielmini J."/>
            <person name="Rocha E.P."/>
            <person name="Polz M.F."/>
        </authorList>
    </citation>
    <scope>NUCLEOTIDE SEQUENCE</scope>
    <source>
        <strain evidence="3">FF_482</strain>
    </source>
</reference>
<dbReference type="Pfam" id="PF06812">
    <property type="entry name" value="ImpA_N"/>
    <property type="match status" value="1"/>
</dbReference>
<protein>
    <submittedName>
        <fullName evidence="3">Uncharacterized protein ImpA</fullName>
    </submittedName>
</protein>
<evidence type="ECO:0000313" key="3">
    <source>
        <dbReference type="EMBL" id="AKN37895.1"/>
    </source>
</evidence>
<dbReference type="AlphaFoldDB" id="A0A0H3ZNW5"/>
<dbReference type="PANTHER" id="PTHR37951">
    <property type="entry name" value="CYTOPLASMIC PROTEIN-RELATED"/>
    <property type="match status" value="1"/>
</dbReference>
<organism evidence="3">
    <name type="scientific">Vibrio sp. FF_482</name>
    <dbReference type="NCBI Taxonomy" id="1652836"/>
    <lineage>
        <taxon>Bacteria</taxon>
        <taxon>Pseudomonadati</taxon>
        <taxon>Pseudomonadota</taxon>
        <taxon>Gammaproteobacteria</taxon>
        <taxon>Vibrionales</taxon>
        <taxon>Vibrionaceae</taxon>
        <taxon>Vibrio</taxon>
    </lineage>
</organism>
<proteinExistence type="predicted"/>
<sequence length="453" mass="49733">MPFLKSQAEQLSQPISDELVCGVYLKMDKSAFRPLRNEFNVAQTALRKLSQNPAESEKDELIAACHASWQSLSERLLETFAHTTRDIELISWFIAAQFLLDPSLESAANSIEWLADLAEQHWDHLNPVLTEEKLISDESAAIAKQQAEAKIKALMQLVGESEESCLLYGPLLQLPLVGTVTFYDYQSAERRGETSQLKSSLSAVVAQERAAITAKLDNLSQALVQLDRLRVNVAQRSQALGVNAANFGFVTGLLRRVDQALFHLTGIKVTATTEPKAAAPANEPSVVSESTIIEPSTYTSEPLQPETTSQHLHAGNLSALGALNNMNRDLAFHLLREIADYFRQSEPHSPSAFMLEKVIRWGYLPLPELLQEMMAEKSADSVSAMFNAVGLNHLEQVTLPEVTRPAITPVPSVAPQVSEAPSAQELVSQTSPVDTQPQQDDEPKSSAKSGLSW</sequence>
<name>A0A0H3ZNW5_9VIBR</name>
<evidence type="ECO:0000256" key="1">
    <source>
        <dbReference type="SAM" id="MobiDB-lite"/>
    </source>
</evidence>
<dbReference type="InterPro" id="IPR010657">
    <property type="entry name" value="ImpA_N"/>
</dbReference>
<dbReference type="EMBL" id="KP795555">
    <property type="protein sequence ID" value="AKN37895.1"/>
    <property type="molecule type" value="Genomic_DNA"/>
</dbReference>
<evidence type="ECO:0000259" key="2">
    <source>
        <dbReference type="Pfam" id="PF06812"/>
    </source>
</evidence>
<dbReference type="PANTHER" id="PTHR37951:SF1">
    <property type="entry name" value="TYPE VI SECRETION SYSTEM COMPONENT TSSA1"/>
    <property type="match status" value="1"/>
</dbReference>
<feature type="region of interest" description="Disordered" evidence="1">
    <location>
        <begin position="412"/>
        <end position="453"/>
    </location>
</feature>
<feature type="compositionally biased region" description="Polar residues" evidence="1">
    <location>
        <begin position="419"/>
        <end position="438"/>
    </location>
</feature>
<accession>A0A0H3ZNW5</accession>